<protein>
    <submittedName>
        <fullName evidence="5">ABC transporter substrate-binding protein</fullName>
    </submittedName>
</protein>
<dbReference type="CDD" id="cd06340">
    <property type="entry name" value="PBP1_ABC_ligand_binding-like"/>
    <property type="match status" value="1"/>
</dbReference>
<comment type="similarity">
    <text evidence="1">Belongs to the leucine-binding protein family.</text>
</comment>
<evidence type="ECO:0000259" key="4">
    <source>
        <dbReference type="Pfam" id="PF13458"/>
    </source>
</evidence>
<dbReference type="InterPro" id="IPR051010">
    <property type="entry name" value="BCAA_transport"/>
</dbReference>
<evidence type="ECO:0000313" key="5">
    <source>
        <dbReference type="EMBL" id="MFC5753922.1"/>
    </source>
</evidence>
<evidence type="ECO:0000256" key="3">
    <source>
        <dbReference type="SAM" id="MobiDB-lite"/>
    </source>
</evidence>
<sequence>MSAKKLGAAPRQGALRGPLAWLGACALALGLAGCGGSAPSGAAGAAAGRDEGPVKIGALHPVSGANAVDGQQMRRGAEMAVEAINAAGGIKSLGGREVELLKGDTQGKAEVGQSEAQRLISEGVVGFTGTYQSAVSTNVAVVAERNRVPFVMDVTASDAIFANGYRYSFRVQPGSRAISTAAARYLKEVADKAGKPVRKVAILHEQTDFGTGAAEAFVEAAKGLGLPIGPNISYDALTTSDLTAQVTQVKASGANVLVAIGYYRDSLLAAKAINAVKPPLDAVWGVSNGAFDQPKFVTDAGALGERIFSTNYHFDAKNPRTTRLREEYQRRYGAPMRTGAVLAYDAVQVIAQAVERSGSTDPVRIREAVRASQVAPLTVGNGPITFAPNGDNTNAAPVLMQVQGGQVKQVHPPEKAESQPDYSVTWRP</sequence>
<keyword evidence="2" id="KW-0732">Signal</keyword>
<dbReference type="SUPFAM" id="SSF53822">
    <property type="entry name" value="Periplasmic binding protein-like I"/>
    <property type="match status" value="1"/>
</dbReference>
<reference evidence="6" key="1">
    <citation type="journal article" date="2019" name="Int. J. Syst. Evol. Microbiol.">
        <title>The Global Catalogue of Microorganisms (GCM) 10K type strain sequencing project: providing services to taxonomists for standard genome sequencing and annotation.</title>
        <authorList>
            <consortium name="The Broad Institute Genomics Platform"/>
            <consortium name="The Broad Institute Genome Sequencing Center for Infectious Disease"/>
            <person name="Wu L."/>
            <person name="Ma J."/>
        </authorList>
    </citation>
    <scope>NUCLEOTIDE SEQUENCE [LARGE SCALE GENOMIC DNA]</scope>
    <source>
        <strain evidence="6">KCTC 42087</strain>
    </source>
</reference>
<dbReference type="PROSITE" id="PS51257">
    <property type="entry name" value="PROKAR_LIPOPROTEIN"/>
    <property type="match status" value="1"/>
</dbReference>
<name>A0ABW1AHB1_9ACTN</name>
<dbReference type="PANTHER" id="PTHR30483">
    <property type="entry name" value="LEUCINE-SPECIFIC-BINDING PROTEIN"/>
    <property type="match status" value="1"/>
</dbReference>
<dbReference type="Pfam" id="PF13458">
    <property type="entry name" value="Peripla_BP_6"/>
    <property type="match status" value="1"/>
</dbReference>
<comment type="caution">
    <text evidence="5">The sequence shown here is derived from an EMBL/GenBank/DDBJ whole genome shotgun (WGS) entry which is preliminary data.</text>
</comment>
<organism evidence="5 6">
    <name type="scientific">Actinomadura rugatobispora</name>
    <dbReference type="NCBI Taxonomy" id="1994"/>
    <lineage>
        <taxon>Bacteria</taxon>
        <taxon>Bacillati</taxon>
        <taxon>Actinomycetota</taxon>
        <taxon>Actinomycetes</taxon>
        <taxon>Streptosporangiales</taxon>
        <taxon>Thermomonosporaceae</taxon>
        <taxon>Actinomadura</taxon>
    </lineage>
</organism>
<dbReference type="Proteomes" id="UP001596074">
    <property type="component" value="Unassembled WGS sequence"/>
</dbReference>
<feature type="domain" description="Leucine-binding protein" evidence="4">
    <location>
        <begin position="53"/>
        <end position="405"/>
    </location>
</feature>
<dbReference type="Gene3D" id="3.40.50.2300">
    <property type="match status" value="2"/>
</dbReference>
<feature type="region of interest" description="Disordered" evidence="3">
    <location>
        <begin position="408"/>
        <end position="428"/>
    </location>
</feature>
<dbReference type="PANTHER" id="PTHR30483:SF6">
    <property type="entry name" value="PERIPLASMIC BINDING PROTEIN OF ABC TRANSPORTER FOR NATURAL AMINO ACIDS"/>
    <property type="match status" value="1"/>
</dbReference>
<evidence type="ECO:0000256" key="1">
    <source>
        <dbReference type="ARBA" id="ARBA00010062"/>
    </source>
</evidence>
<proteinExistence type="inferred from homology"/>
<dbReference type="InterPro" id="IPR028082">
    <property type="entry name" value="Peripla_BP_I"/>
</dbReference>
<evidence type="ECO:0000313" key="6">
    <source>
        <dbReference type="Proteomes" id="UP001596074"/>
    </source>
</evidence>
<keyword evidence="6" id="KW-1185">Reference proteome</keyword>
<evidence type="ECO:0000256" key="2">
    <source>
        <dbReference type="ARBA" id="ARBA00022729"/>
    </source>
</evidence>
<accession>A0ABW1AHB1</accession>
<gene>
    <name evidence="5" type="ORF">ACFPZN_50605</name>
</gene>
<dbReference type="EMBL" id="JBHSON010000129">
    <property type="protein sequence ID" value="MFC5753922.1"/>
    <property type="molecule type" value="Genomic_DNA"/>
</dbReference>
<dbReference type="InterPro" id="IPR028081">
    <property type="entry name" value="Leu-bd"/>
</dbReference>
<dbReference type="RefSeq" id="WP_378291463.1">
    <property type="nucleotide sequence ID" value="NZ_JBHSON010000129.1"/>
</dbReference>